<dbReference type="EMBL" id="CAJNIZ010033618">
    <property type="protein sequence ID" value="CAE7546676.1"/>
    <property type="molecule type" value="Genomic_DNA"/>
</dbReference>
<comment type="caution">
    <text evidence="1">The sequence shown here is derived from an EMBL/GenBank/DDBJ whole genome shotgun (WGS) entry which is preliminary data.</text>
</comment>
<dbReference type="AlphaFoldDB" id="A0A812U0R9"/>
<keyword evidence="2" id="KW-1185">Reference proteome</keyword>
<protein>
    <submittedName>
        <fullName evidence="1">Uncharacterized protein</fullName>
    </submittedName>
</protein>
<dbReference type="OrthoDB" id="423408at2759"/>
<organism evidence="1 2">
    <name type="scientific">Symbiodinium pilosum</name>
    <name type="common">Dinoflagellate</name>
    <dbReference type="NCBI Taxonomy" id="2952"/>
    <lineage>
        <taxon>Eukaryota</taxon>
        <taxon>Sar</taxon>
        <taxon>Alveolata</taxon>
        <taxon>Dinophyceae</taxon>
        <taxon>Suessiales</taxon>
        <taxon>Symbiodiniaceae</taxon>
        <taxon>Symbiodinium</taxon>
    </lineage>
</organism>
<name>A0A812U0R9_SYMPI</name>
<reference evidence="1" key="1">
    <citation type="submission" date="2021-02" db="EMBL/GenBank/DDBJ databases">
        <authorList>
            <person name="Dougan E. K."/>
            <person name="Rhodes N."/>
            <person name="Thang M."/>
            <person name="Chan C."/>
        </authorList>
    </citation>
    <scope>NUCLEOTIDE SEQUENCE</scope>
</reference>
<sequence>MNLASDADFWLLENLWKAMRDKPPPVPLVIAESGYKAHLAGFIQVPWDFTVDGLCDILEESWLQLWLNVERN</sequence>
<dbReference type="Proteomes" id="UP000649617">
    <property type="component" value="Unassembled WGS sequence"/>
</dbReference>
<evidence type="ECO:0000313" key="1">
    <source>
        <dbReference type="EMBL" id="CAE7546676.1"/>
    </source>
</evidence>
<accession>A0A812U0R9</accession>
<proteinExistence type="predicted"/>
<evidence type="ECO:0000313" key="2">
    <source>
        <dbReference type="Proteomes" id="UP000649617"/>
    </source>
</evidence>
<gene>
    <name evidence="1" type="ORF">SPIL2461_LOCUS14509</name>
</gene>